<feature type="transmembrane region" description="Helical" evidence="9">
    <location>
        <begin position="33"/>
        <end position="54"/>
    </location>
</feature>
<feature type="domain" description="Signal transduction histidine kinase subgroup 3 dimerisation and phosphoacceptor" evidence="11">
    <location>
        <begin position="174"/>
        <end position="240"/>
    </location>
</feature>
<accession>A0A540WDZ7</accession>
<evidence type="ECO:0000259" key="11">
    <source>
        <dbReference type="Pfam" id="PF07730"/>
    </source>
</evidence>
<evidence type="ECO:0000256" key="4">
    <source>
        <dbReference type="ARBA" id="ARBA00022679"/>
    </source>
</evidence>
<evidence type="ECO:0000259" key="10">
    <source>
        <dbReference type="Pfam" id="PF02518"/>
    </source>
</evidence>
<evidence type="ECO:0000256" key="8">
    <source>
        <dbReference type="ARBA" id="ARBA00023012"/>
    </source>
</evidence>
<keyword evidence="4" id="KW-0808">Transferase</keyword>
<dbReference type="GO" id="GO:0016020">
    <property type="term" value="C:membrane"/>
    <property type="evidence" value="ECO:0007669"/>
    <property type="project" value="InterPro"/>
</dbReference>
<dbReference type="OrthoDB" id="227596at2"/>
<dbReference type="PANTHER" id="PTHR24421:SF10">
    <property type="entry name" value="NITRATE_NITRITE SENSOR PROTEIN NARQ"/>
    <property type="match status" value="1"/>
</dbReference>
<dbReference type="InterPro" id="IPR036890">
    <property type="entry name" value="HATPase_C_sf"/>
</dbReference>
<dbReference type="GO" id="GO:0000155">
    <property type="term" value="F:phosphorelay sensor kinase activity"/>
    <property type="evidence" value="ECO:0007669"/>
    <property type="project" value="InterPro"/>
</dbReference>
<evidence type="ECO:0000256" key="2">
    <source>
        <dbReference type="ARBA" id="ARBA00012438"/>
    </source>
</evidence>
<keyword evidence="5" id="KW-0547">Nucleotide-binding</keyword>
<dbReference type="EMBL" id="VIGB01000003">
    <property type="protein sequence ID" value="TQF07260.1"/>
    <property type="molecule type" value="Genomic_DNA"/>
</dbReference>
<evidence type="ECO:0000313" key="12">
    <source>
        <dbReference type="EMBL" id="TQF07260.1"/>
    </source>
</evidence>
<sequence length="373" mass="39290">MAALSWCAVPPYAFLLYVTVPQAPHSGSLLAGILRPGSLSVLLAAVVLALPIGWTSRRAPQVLGVVLAEVLATRAFGERSWPLSVAAAVLVFYIAASRSRLTAGLALAATGAVWVVDSLSLRSTSAAVRSLTGPSSAVIVVTASAWILGSWIRLRQTHAEALRAQAAHQAVQDERLRIARELHDMVAHSIGVIAIQAGVGKRVFETQPASAREALSTIESSSRETLAGLRRMLGALREADSDDADSAPVPGLADVERLAATTADAGLEVEVHWGGRRRSLPPEIELSAYRIIQESVTNVVRHAGAGRCRVSVDYREEELSIEVTDDGRAGAATSVGSGYGLIGMRERVGLLHGQFTAGPRPDGGYLVAARLPV</sequence>
<evidence type="ECO:0000313" key="13">
    <source>
        <dbReference type="Proteomes" id="UP000319103"/>
    </source>
</evidence>
<dbReference type="GO" id="GO:0005524">
    <property type="term" value="F:ATP binding"/>
    <property type="evidence" value="ECO:0007669"/>
    <property type="project" value="UniProtKB-KW"/>
</dbReference>
<dbReference type="CDD" id="cd16917">
    <property type="entry name" value="HATPase_UhpB-NarQ-NarX-like"/>
    <property type="match status" value="1"/>
</dbReference>
<dbReference type="InterPro" id="IPR011712">
    <property type="entry name" value="Sig_transdc_His_kin_sub3_dim/P"/>
</dbReference>
<proteinExistence type="predicted"/>
<evidence type="ECO:0000256" key="6">
    <source>
        <dbReference type="ARBA" id="ARBA00022777"/>
    </source>
</evidence>
<keyword evidence="9" id="KW-0472">Membrane</keyword>
<dbReference type="PANTHER" id="PTHR24421">
    <property type="entry name" value="NITRATE/NITRITE SENSOR PROTEIN NARX-RELATED"/>
    <property type="match status" value="1"/>
</dbReference>
<dbReference type="AlphaFoldDB" id="A0A540WDZ7"/>
<evidence type="ECO:0000256" key="7">
    <source>
        <dbReference type="ARBA" id="ARBA00022840"/>
    </source>
</evidence>
<dbReference type="GO" id="GO:0046983">
    <property type="term" value="F:protein dimerization activity"/>
    <property type="evidence" value="ECO:0007669"/>
    <property type="project" value="InterPro"/>
</dbReference>
<protein>
    <recommendedName>
        <fullName evidence="2">histidine kinase</fullName>
        <ecNumber evidence="2">2.7.13.3</ecNumber>
    </recommendedName>
</protein>
<keyword evidence="3" id="KW-0597">Phosphoprotein</keyword>
<dbReference type="InterPro" id="IPR050482">
    <property type="entry name" value="Sensor_HK_TwoCompSys"/>
</dbReference>
<name>A0A540WDZ7_9ACTN</name>
<dbReference type="InterPro" id="IPR003594">
    <property type="entry name" value="HATPase_dom"/>
</dbReference>
<keyword evidence="9" id="KW-0812">Transmembrane</keyword>
<keyword evidence="7" id="KW-0067">ATP-binding</keyword>
<dbReference type="SUPFAM" id="SSF55874">
    <property type="entry name" value="ATPase domain of HSP90 chaperone/DNA topoisomerase II/histidine kinase"/>
    <property type="match status" value="1"/>
</dbReference>
<keyword evidence="8" id="KW-0902">Two-component regulatory system</keyword>
<evidence type="ECO:0000256" key="1">
    <source>
        <dbReference type="ARBA" id="ARBA00000085"/>
    </source>
</evidence>
<evidence type="ECO:0000256" key="9">
    <source>
        <dbReference type="SAM" id="Phobius"/>
    </source>
</evidence>
<keyword evidence="9" id="KW-1133">Transmembrane helix</keyword>
<keyword evidence="6 12" id="KW-0418">Kinase</keyword>
<dbReference type="Proteomes" id="UP000319103">
    <property type="component" value="Unassembled WGS sequence"/>
</dbReference>
<evidence type="ECO:0000256" key="5">
    <source>
        <dbReference type="ARBA" id="ARBA00022741"/>
    </source>
</evidence>
<keyword evidence="13" id="KW-1185">Reference proteome</keyword>
<dbReference type="Gene3D" id="1.20.5.1930">
    <property type="match status" value="1"/>
</dbReference>
<dbReference type="Pfam" id="PF07730">
    <property type="entry name" value="HisKA_3"/>
    <property type="match status" value="1"/>
</dbReference>
<organism evidence="12 13">
    <name type="scientific">Kitasatospora acidiphila</name>
    <dbReference type="NCBI Taxonomy" id="2567942"/>
    <lineage>
        <taxon>Bacteria</taxon>
        <taxon>Bacillati</taxon>
        <taxon>Actinomycetota</taxon>
        <taxon>Actinomycetes</taxon>
        <taxon>Kitasatosporales</taxon>
        <taxon>Streptomycetaceae</taxon>
        <taxon>Kitasatospora</taxon>
    </lineage>
</organism>
<comment type="catalytic activity">
    <reaction evidence="1">
        <text>ATP + protein L-histidine = ADP + protein N-phospho-L-histidine.</text>
        <dbReference type="EC" id="2.7.13.3"/>
    </reaction>
</comment>
<evidence type="ECO:0000256" key="3">
    <source>
        <dbReference type="ARBA" id="ARBA00022553"/>
    </source>
</evidence>
<dbReference type="EC" id="2.7.13.3" evidence="2"/>
<comment type="caution">
    <text evidence="12">The sequence shown here is derived from an EMBL/GenBank/DDBJ whole genome shotgun (WGS) entry which is preliminary data.</text>
</comment>
<gene>
    <name evidence="12" type="ORF">E6W39_10245</name>
</gene>
<feature type="transmembrane region" description="Helical" evidence="9">
    <location>
        <begin position="80"/>
        <end position="96"/>
    </location>
</feature>
<reference evidence="12 13" key="1">
    <citation type="submission" date="2019-06" db="EMBL/GenBank/DDBJ databases">
        <title>Description of Kitasatospora acidophila sp. nov. isolated from pine grove soil, and reclassification of Streptomyces novaecaesareae to Kitasatospora novaeceasareae comb. nov.</title>
        <authorList>
            <person name="Kim M.J."/>
        </authorList>
    </citation>
    <scope>NUCLEOTIDE SEQUENCE [LARGE SCALE GENOMIC DNA]</scope>
    <source>
        <strain evidence="12 13">MMS16-CNU292</strain>
    </source>
</reference>
<dbReference type="Pfam" id="PF02518">
    <property type="entry name" value="HATPase_c"/>
    <property type="match status" value="1"/>
</dbReference>
<feature type="domain" description="Histidine kinase/HSP90-like ATPase" evidence="10">
    <location>
        <begin position="286"/>
        <end position="372"/>
    </location>
</feature>
<dbReference type="Gene3D" id="3.30.565.10">
    <property type="entry name" value="Histidine kinase-like ATPase, C-terminal domain"/>
    <property type="match status" value="1"/>
</dbReference>